<feature type="region of interest" description="Disordered" evidence="5">
    <location>
        <begin position="46"/>
        <end position="78"/>
    </location>
</feature>
<keyword evidence="2 3" id="KW-0342">GTP-binding</keyword>
<dbReference type="AlphaFoldDB" id="A0A0N1HL11"/>
<comment type="caution">
    <text evidence="6">The sequence shown here is derived from an EMBL/GenBank/DDBJ whole genome shotgun (WGS) entry which is preliminary data.</text>
</comment>
<dbReference type="InterPro" id="IPR024156">
    <property type="entry name" value="Small_GTPase_ARF"/>
</dbReference>
<evidence type="ECO:0000313" key="7">
    <source>
        <dbReference type="Proteomes" id="UP000038010"/>
    </source>
</evidence>
<keyword evidence="1 3" id="KW-0547">Nucleotide-binding</keyword>
<keyword evidence="4" id="KW-0460">Magnesium</keyword>
<dbReference type="GO" id="GO:0034067">
    <property type="term" value="P:protein localization to Golgi apparatus"/>
    <property type="evidence" value="ECO:0007669"/>
    <property type="project" value="TreeGrafter"/>
</dbReference>
<dbReference type="GO" id="GO:0005794">
    <property type="term" value="C:Golgi apparatus"/>
    <property type="evidence" value="ECO:0007669"/>
    <property type="project" value="TreeGrafter"/>
</dbReference>
<organism evidence="6 7">
    <name type="scientific">Cyphellophora attinorum</name>
    <dbReference type="NCBI Taxonomy" id="1664694"/>
    <lineage>
        <taxon>Eukaryota</taxon>
        <taxon>Fungi</taxon>
        <taxon>Dikarya</taxon>
        <taxon>Ascomycota</taxon>
        <taxon>Pezizomycotina</taxon>
        <taxon>Eurotiomycetes</taxon>
        <taxon>Chaetothyriomycetidae</taxon>
        <taxon>Chaetothyriales</taxon>
        <taxon>Cyphellophoraceae</taxon>
        <taxon>Cyphellophora</taxon>
    </lineage>
</organism>
<gene>
    <name evidence="6" type="ORF">AB675_3945</name>
</gene>
<evidence type="ECO:0000256" key="1">
    <source>
        <dbReference type="ARBA" id="ARBA00022741"/>
    </source>
</evidence>
<proteinExistence type="predicted"/>
<dbReference type="GO" id="GO:0003924">
    <property type="term" value="F:GTPase activity"/>
    <property type="evidence" value="ECO:0007669"/>
    <property type="project" value="InterPro"/>
</dbReference>
<sequence>MYHLVRSLYLRYTSKPEYSILLLGLDNAGKTTLLNQIKALFSTTATNTPDPLLPPNPTTTDSTTGAEEGASSTAGNTVPTVGQNVATIDLPEMYLKMWDVGGQMSLRRLWTGYYRVCHAVVFVVDSSDLGSGGLEGFFDEPQGRVNGVGEKGADGAEGAAGGGSDGSRGVGTIGRGWQGGGARLKSFRKNSALGDGDDEGEGKDWAWPKTPMTPITPGALLGGLNHGRLEEAREVLESVLGHEDMGGVPILVLANKQDREDSIEVVRIKEGFVRKVFEGEKGGLIRDSRVLPVSALKGTGVREAVEWVRSRVVWNKEGRPPVMR</sequence>
<dbReference type="VEuPathDB" id="FungiDB:AB675_3945"/>
<feature type="binding site" evidence="4">
    <location>
        <position position="80"/>
    </location>
    <ligand>
        <name>Mg(2+)</name>
        <dbReference type="ChEBI" id="CHEBI:18420"/>
    </ligand>
</feature>
<dbReference type="STRING" id="1664694.A0A0N1HL11"/>
<keyword evidence="7" id="KW-1185">Reference proteome</keyword>
<dbReference type="InterPro" id="IPR006689">
    <property type="entry name" value="Small_GTPase_ARF/SAR"/>
</dbReference>
<dbReference type="OrthoDB" id="414781at2759"/>
<dbReference type="EMBL" id="LFJN01000023">
    <property type="protein sequence ID" value="KPI37572.1"/>
    <property type="molecule type" value="Genomic_DNA"/>
</dbReference>
<dbReference type="GO" id="GO:0005525">
    <property type="term" value="F:GTP binding"/>
    <property type="evidence" value="ECO:0007669"/>
    <property type="project" value="UniProtKB-KW"/>
</dbReference>
<reference evidence="6 7" key="1">
    <citation type="submission" date="2015-06" db="EMBL/GenBank/DDBJ databases">
        <title>Draft genome of the ant-associated black yeast Phialophora attae CBS 131958.</title>
        <authorList>
            <person name="Moreno L.F."/>
            <person name="Stielow B.J."/>
            <person name="de Hoog S."/>
            <person name="Vicente V.A."/>
            <person name="Weiss V.A."/>
            <person name="de Vries M."/>
            <person name="Cruz L.M."/>
            <person name="Souza E.M."/>
        </authorList>
    </citation>
    <scope>NUCLEOTIDE SEQUENCE [LARGE SCALE GENOMIC DNA]</scope>
    <source>
        <strain evidence="6 7">CBS 131958</strain>
    </source>
</reference>
<keyword evidence="4" id="KW-0479">Metal-binding</keyword>
<dbReference type="GeneID" id="28735923"/>
<dbReference type="Gene3D" id="3.40.50.300">
    <property type="entry name" value="P-loop containing nucleotide triphosphate hydrolases"/>
    <property type="match status" value="2"/>
</dbReference>
<dbReference type="FunFam" id="3.40.50.300:FF:001239">
    <property type="entry name" value="ADP-ribosylation factor family protein"/>
    <property type="match status" value="1"/>
</dbReference>
<feature type="compositionally biased region" description="Gly residues" evidence="5">
    <location>
        <begin position="158"/>
        <end position="182"/>
    </location>
</feature>
<evidence type="ECO:0000256" key="3">
    <source>
        <dbReference type="PIRSR" id="PIRSR606689-1"/>
    </source>
</evidence>
<protein>
    <submittedName>
        <fullName evidence="6">ADP-ribosylation factor-like protein 3</fullName>
    </submittedName>
</protein>
<dbReference type="PANTHER" id="PTHR45909:SF1">
    <property type="entry name" value="ADP-RIBOSYLATION FACTOR-RELATED PROTEIN 1"/>
    <property type="match status" value="1"/>
</dbReference>
<dbReference type="Proteomes" id="UP000038010">
    <property type="component" value="Unassembled WGS sequence"/>
</dbReference>
<accession>A0A0N1HL11</accession>
<dbReference type="InterPro" id="IPR027417">
    <property type="entry name" value="P-loop_NTPase"/>
</dbReference>
<feature type="binding site" evidence="3">
    <location>
        <begin position="24"/>
        <end position="31"/>
    </location>
    <ligand>
        <name>GTP</name>
        <dbReference type="ChEBI" id="CHEBI:37565"/>
    </ligand>
</feature>
<dbReference type="SUPFAM" id="SSF52540">
    <property type="entry name" value="P-loop containing nucleoside triphosphate hydrolases"/>
    <property type="match status" value="1"/>
</dbReference>
<dbReference type="PROSITE" id="PS51417">
    <property type="entry name" value="ARF"/>
    <property type="match status" value="1"/>
</dbReference>
<evidence type="ECO:0000313" key="6">
    <source>
        <dbReference type="EMBL" id="KPI37572.1"/>
    </source>
</evidence>
<dbReference type="Pfam" id="PF00025">
    <property type="entry name" value="Arf"/>
    <property type="match status" value="3"/>
</dbReference>
<dbReference type="GO" id="GO:0046872">
    <property type="term" value="F:metal ion binding"/>
    <property type="evidence" value="ECO:0007669"/>
    <property type="project" value="UniProtKB-KW"/>
</dbReference>
<name>A0A0N1HL11_9EURO</name>
<dbReference type="PANTHER" id="PTHR45909">
    <property type="entry name" value="ADP-RIBOSYLATION FACTOR-RELATED PROTEIN 1"/>
    <property type="match status" value="1"/>
</dbReference>
<evidence type="ECO:0000256" key="2">
    <source>
        <dbReference type="ARBA" id="ARBA00023134"/>
    </source>
</evidence>
<dbReference type="RefSeq" id="XP_017997535.1">
    <property type="nucleotide sequence ID" value="XM_018144043.1"/>
</dbReference>
<dbReference type="GO" id="GO:0043001">
    <property type="term" value="P:Golgi to plasma membrane protein transport"/>
    <property type="evidence" value="ECO:0007669"/>
    <property type="project" value="TreeGrafter"/>
</dbReference>
<dbReference type="SMART" id="SM00177">
    <property type="entry name" value="ARF"/>
    <property type="match status" value="1"/>
</dbReference>
<feature type="binding site" evidence="3">
    <location>
        <position position="102"/>
    </location>
    <ligand>
        <name>GTP</name>
        <dbReference type="ChEBI" id="CHEBI:37565"/>
    </ligand>
</feature>
<evidence type="ECO:0000256" key="5">
    <source>
        <dbReference type="SAM" id="MobiDB-lite"/>
    </source>
</evidence>
<feature type="region of interest" description="Disordered" evidence="5">
    <location>
        <begin position="148"/>
        <end position="211"/>
    </location>
</feature>
<evidence type="ECO:0000256" key="4">
    <source>
        <dbReference type="PIRSR" id="PIRSR606689-2"/>
    </source>
</evidence>
<feature type="binding site" evidence="4">
    <location>
        <position position="31"/>
    </location>
    <ligand>
        <name>Mg(2+)</name>
        <dbReference type="ChEBI" id="CHEBI:18420"/>
    </ligand>
</feature>
<dbReference type="GO" id="GO:0006886">
    <property type="term" value="P:intracellular protein transport"/>
    <property type="evidence" value="ECO:0007669"/>
    <property type="project" value="TreeGrafter"/>
</dbReference>